<reference evidence="5" key="1">
    <citation type="submission" date="2020-12" db="EMBL/GenBank/DDBJ databases">
        <authorList>
            <person name="Iha C."/>
        </authorList>
    </citation>
    <scope>NUCLEOTIDE SEQUENCE</scope>
</reference>
<dbReference type="InterPro" id="IPR001353">
    <property type="entry name" value="Proteasome_sua/b"/>
</dbReference>
<dbReference type="PROSITE" id="PS00854">
    <property type="entry name" value="PROTEASOME_BETA_1"/>
    <property type="match status" value="1"/>
</dbReference>
<dbReference type="AlphaFoldDB" id="A0A8S1JE37"/>
<dbReference type="PROSITE" id="PS51476">
    <property type="entry name" value="PROTEASOME_BETA_2"/>
    <property type="match status" value="1"/>
</dbReference>
<protein>
    <recommendedName>
        <fullName evidence="4">Proteasome subunit beta</fullName>
    </recommendedName>
</protein>
<dbReference type="CDD" id="cd03758">
    <property type="entry name" value="proteasome_beta_type_2"/>
    <property type="match status" value="1"/>
</dbReference>
<dbReference type="PANTHER" id="PTHR32194">
    <property type="entry name" value="METALLOPROTEASE TLDD"/>
    <property type="match status" value="1"/>
</dbReference>
<dbReference type="Gene3D" id="3.60.20.10">
    <property type="entry name" value="Glutamine Phosphoribosylpyrophosphate, subunit 1, domain 1"/>
    <property type="match status" value="1"/>
</dbReference>
<evidence type="ECO:0000256" key="4">
    <source>
        <dbReference type="RuleBase" id="RU004203"/>
    </source>
</evidence>
<dbReference type="PANTHER" id="PTHR32194:SF2">
    <property type="entry name" value="PROTEASOME SUBUNIT BETA TYPE-1"/>
    <property type="match status" value="1"/>
</dbReference>
<organism evidence="5 6">
    <name type="scientific">Ostreobium quekettii</name>
    <dbReference type="NCBI Taxonomy" id="121088"/>
    <lineage>
        <taxon>Eukaryota</taxon>
        <taxon>Viridiplantae</taxon>
        <taxon>Chlorophyta</taxon>
        <taxon>core chlorophytes</taxon>
        <taxon>Ulvophyceae</taxon>
        <taxon>TCBD clade</taxon>
        <taxon>Bryopsidales</taxon>
        <taxon>Ostreobineae</taxon>
        <taxon>Ostreobiaceae</taxon>
        <taxon>Ostreobium</taxon>
    </lineage>
</organism>
<evidence type="ECO:0000313" key="5">
    <source>
        <dbReference type="EMBL" id="CAD7703959.1"/>
    </source>
</evidence>
<dbReference type="SUPFAM" id="SSF56235">
    <property type="entry name" value="N-terminal nucleophile aminohydrolases (Ntn hydrolases)"/>
    <property type="match status" value="1"/>
</dbReference>
<evidence type="ECO:0000313" key="6">
    <source>
        <dbReference type="Proteomes" id="UP000708148"/>
    </source>
</evidence>
<comment type="caution">
    <text evidence="5">The sequence shown here is derived from an EMBL/GenBank/DDBJ whole genome shotgun (WGS) entry which is preliminary data.</text>
</comment>
<comment type="function">
    <text evidence="4">Component of the proteasome, a multicatalytic proteinase complex which is characterized by its ability to cleave peptides with Arg, Phe, Tyr, Leu, and Glu adjacent to the leaving group at neutral or slightly basic pH. The proteasome has an ATP-dependent proteolytic activity.</text>
</comment>
<dbReference type="GO" id="GO:0005634">
    <property type="term" value="C:nucleus"/>
    <property type="evidence" value="ECO:0007669"/>
    <property type="project" value="UniProtKB-SubCell"/>
</dbReference>
<comment type="similarity">
    <text evidence="4">Belongs to the peptidase T1B family.</text>
</comment>
<proteinExistence type="inferred from homology"/>
<accession>A0A8S1JE37</accession>
<dbReference type="InterPro" id="IPR016050">
    <property type="entry name" value="Proteasome_bsu_CS"/>
</dbReference>
<dbReference type="GO" id="GO:0005737">
    <property type="term" value="C:cytoplasm"/>
    <property type="evidence" value="ECO:0007669"/>
    <property type="project" value="UniProtKB-SubCell"/>
</dbReference>
<evidence type="ECO:0000256" key="1">
    <source>
        <dbReference type="ARBA" id="ARBA00022490"/>
    </source>
</evidence>
<dbReference type="EMBL" id="CAJHUC010002544">
    <property type="protein sequence ID" value="CAD7703959.1"/>
    <property type="molecule type" value="Genomic_DNA"/>
</dbReference>
<comment type="subcellular location">
    <subcellularLocation>
        <location evidence="4">Cytoplasm</location>
    </subcellularLocation>
    <subcellularLocation>
        <location evidence="4">Nucleus</location>
    </subcellularLocation>
</comment>
<keyword evidence="3 4" id="KW-0539">Nucleus</keyword>
<evidence type="ECO:0000256" key="3">
    <source>
        <dbReference type="ARBA" id="ARBA00023242"/>
    </source>
</evidence>
<dbReference type="OrthoDB" id="268428at2759"/>
<dbReference type="InterPro" id="IPR023333">
    <property type="entry name" value="Proteasome_suB-type"/>
</dbReference>
<name>A0A8S1JE37_9CHLO</name>
<dbReference type="GO" id="GO:0005839">
    <property type="term" value="C:proteasome core complex"/>
    <property type="evidence" value="ECO:0007669"/>
    <property type="project" value="InterPro"/>
</dbReference>
<dbReference type="InterPro" id="IPR029055">
    <property type="entry name" value="Ntn_hydrolases_N"/>
</dbReference>
<keyword evidence="1 4" id="KW-0963">Cytoplasm</keyword>
<gene>
    <name evidence="5" type="ORF">OSTQU699_LOCUS9316</name>
</gene>
<dbReference type="InterPro" id="IPR035206">
    <property type="entry name" value="Proteasome_beta2"/>
</dbReference>
<comment type="subunit">
    <text evidence="4">Component of the proteasome complex.</text>
</comment>
<sequence length="201" mass="22385">MDFLMGMCCKDFVVVCADTNAQMSQILTIKHDEDKIVPIDSHKVMALAGQPGDRSQFSEFIIANVRLYALRNSRRLSTHAVANFTRNELATSLRKKPYNANMLIAGYDESCGPSLYWMDYLATLHKTNVAGMGYGSYFALSLFDRYAKVDMEEKEAVALMARGVQEVISRITVAPSDYVIKVVDKNGTRTVETISPGHVAK</sequence>
<dbReference type="Proteomes" id="UP000708148">
    <property type="component" value="Unassembled WGS sequence"/>
</dbReference>
<keyword evidence="6" id="KW-1185">Reference proteome</keyword>
<dbReference type="Pfam" id="PF00227">
    <property type="entry name" value="Proteasome"/>
    <property type="match status" value="1"/>
</dbReference>
<keyword evidence="2 4" id="KW-0647">Proteasome</keyword>
<evidence type="ECO:0000256" key="2">
    <source>
        <dbReference type="ARBA" id="ARBA00022942"/>
    </source>
</evidence>
<dbReference type="GO" id="GO:0010498">
    <property type="term" value="P:proteasomal protein catabolic process"/>
    <property type="evidence" value="ECO:0007669"/>
    <property type="project" value="InterPro"/>
</dbReference>